<evidence type="ECO:0000256" key="1">
    <source>
        <dbReference type="ARBA" id="ARBA00005189"/>
    </source>
</evidence>
<dbReference type="HAMAP" id="MF_00662">
    <property type="entry name" value="PS_decarb_PSD_B_type1"/>
    <property type="match status" value="1"/>
</dbReference>
<evidence type="ECO:0000256" key="2">
    <source>
        <dbReference type="ARBA" id="ARBA00022475"/>
    </source>
</evidence>
<keyword evidence="7 12" id="KW-0865">Zymogen</keyword>
<evidence type="ECO:0000256" key="12">
    <source>
        <dbReference type="HAMAP-Rule" id="MF_00662"/>
    </source>
</evidence>
<comment type="catalytic activity">
    <reaction evidence="12">
        <text>a 1,2-diacyl-sn-glycero-3-phospho-L-serine + H(+) = a 1,2-diacyl-sn-glycero-3-phosphoethanolamine + CO2</text>
        <dbReference type="Rhea" id="RHEA:20828"/>
        <dbReference type="ChEBI" id="CHEBI:15378"/>
        <dbReference type="ChEBI" id="CHEBI:16526"/>
        <dbReference type="ChEBI" id="CHEBI:57262"/>
        <dbReference type="ChEBI" id="CHEBI:64612"/>
        <dbReference type="EC" id="4.1.1.65"/>
    </reaction>
</comment>
<evidence type="ECO:0000313" key="15">
    <source>
        <dbReference type="Proteomes" id="UP000194798"/>
    </source>
</evidence>
<comment type="PTM">
    <text evidence="12">Is synthesized initially as an inactive proenzyme. Formation of the active enzyme involves a self-maturation process in which the active site pyruvoyl group is generated from an internal serine residue via an autocatalytic post-translational modification. Two non-identical subunits are generated from the proenzyme in this reaction, and the pyruvate is formed at the N-terminus of the alpha chain, which is derived from the carboxyl end of the proenzyme. The autoendoproteolytic cleavage occurs by a canonical serine protease mechanism, in which the side chain hydroxyl group of the serine supplies its oxygen atom to form the C-terminus of the beta chain, while the remainder of the serine residue undergoes an oxidative deamination to produce ammonia and the pyruvoyl prosthetic group on the alpha chain. During this reaction, the Ser that is part of the protease active site of the proenzyme becomes the pyruvoyl prosthetic group, which constitutes an essential element of the active site of the mature decarboxylase.</text>
</comment>
<comment type="function">
    <text evidence="12">Catalyzes the formation of phosphatidylethanolamine (PtdEtn) from phosphatidylserine (PtdSer).</text>
</comment>
<dbReference type="Pfam" id="PF02666">
    <property type="entry name" value="PS_Dcarbxylase"/>
    <property type="match status" value="1"/>
</dbReference>
<dbReference type="Proteomes" id="UP000194798">
    <property type="component" value="Unassembled WGS sequence"/>
</dbReference>
<dbReference type="PANTHER" id="PTHR10067">
    <property type="entry name" value="PHOSPHATIDYLSERINE DECARBOXYLASE"/>
    <property type="match status" value="1"/>
</dbReference>
<keyword evidence="10 12" id="KW-1208">Phospholipid metabolism</keyword>
<dbReference type="RefSeq" id="WP_086489406.1">
    <property type="nucleotide sequence ID" value="NZ_MSLT01000023.1"/>
</dbReference>
<keyword evidence="2 12" id="KW-1003">Cell membrane</keyword>
<reference evidence="14 15" key="1">
    <citation type="submission" date="2016-12" db="EMBL/GenBank/DDBJ databases">
        <title>Thioflexothrix psekupsii D3 genome sequencing and assembly.</title>
        <authorList>
            <person name="Fomenkov A."/>
            <person name="Vincze T."/>
            <person name="Grabovich M."/>
            <person name="Anton B.P."/>
            <person name="Dubinina G."/>
            <person name="Orlova M."/>
            <person name="Belousova E."/>
            <person name="Roberts R.J."/>
        </authorList>
    </citation>
    <scope>NUCLEOTIDE SEQUENCE [LARGE SCALE GENOMIC DNA]</scope>
    <source>
        <strain evidence="14">D3</strain>
    </source>
</reference>
<keyword evidence="15" id="KW-1185">Reference proteome</keyword>
<organism evidence="14 15">
    <name type="scientific">Thioflexithrix psekupsensis</name>
    <dbReference type="NCBI Taxonomy" id="1570016"/>
    <lineage>
        <taxon>Bacteria</taxon>
        <taxon>Pseudomonadati</taxon>
        <taxon>Pseudomonadota</taxon>
        <taxon>Gammaproteobacteria</taxon>
        <taxon>Thiotrichales</taxon>
        <taxon>Thioflexithrix</taxon>
    </lineage>
</organism>
<keyword evidence="3 12" id="KW-0444">Lipid biosynthesis</keyword>
<keyword evidence="5 12" id="KW-0443">Lipid metabolism</keyword>
<feature type="active site" description="Charge relay system; for autoendoproteolytic cleavage activity" evidence="12">
    <location>
        <position position="95"/>
    </location>
</feature>
<accession>A0A251X698</accession>
<evidence type="ECO:0000256" key="6">
    <source>
        <dbReference type="ARBA" id="ARBA00023136"/>
    </source>
</evidence>
<keyword evidence="9 12" id="KW-0456">Lyase</keyword>
<feature type="transmembrane region" description="Helical" evidence="13">
    <location>
        <begin position="190"/>
        <end position="211"/>
    </location>
</feature>
<sequence>MSIKNAPLRDKLATFPQYIIPQHRLSQMMHWLTRREWGGITHGLIRQFIRQFNVDMNEALLPNASDYASFNAFFTRALKSEARPLADSVFISPVDGEISQSGRIDAGQLLQVKGHTFDAVHLLGGDQALAAQFHHGHFCTIYLSPRDYHRIHSPITGQVRRMMYVPGRLFSVNQRTTRTVPHLFARNERLICVLETAIGTVIIILVGAIFVGSMETVWEGQITPPYRQQRDFWNYDPPIALSQGQELGRFNMGSTVILLTEENSQLPFKTDGKIKMGESLVVS</sequence>
<evidence type="ECO:0000256" key="5">
    <source>
        <dbReference type="ARBA" id="ARBA00023098"/>
    </source>
</evidence>
<comment type="pathway">
    <text evidence="12">Phospholipid metabolism; phosphatidylethanolamine biosynthesis; phosphatidylethanolamine from CDP-diacylglycerol: step 2/2.</text>
</comment>
<dbReference type="GO" id="GO:0005886">
    <property type="term" value="C:plasma membrane"/>
    <property type="evidence" value="ECO:0007669"/>
    <property type="project" value="UniProtKB-SubCell"/>
</dbReference>
<dbReference type="InterPro" id="IPR033178">
    <property type="entry name" value="PSD_type1_pro"/>
</dbReference>
<dbReference type="EMBL" id="MSLT01000023">
    <property type="protein sequence ID" value="OUD12457.1"/>
    <property type="molecule type" value="Genomic_DNA"/>
</dbReference>
<comment type="caution">
    <text evidence="14">The sequence shown here is derived from an EMBL/GenBank/DDBJ whole genome shotgun (WGS) entry which is preliminary data.</text>
</comment>
<evidence type="ECO:0000256" key="8">
    <source>
        <dbReference type="ARBA" id="ARBA00023209"/>
    </source>
</evidence>
<dbReference type="NCBIfam" id="TIGR00163">
    <property type="entry name" value="PS_decarb"/>
    <property type="match status" value="1"/>
</dbReference>
<feature type="site" description="Cleavage (non-hydrolytic); by autocatalysis" evidence="12">
    <location>
        <begin position="253"/>
        <end position="254"/>
    </location>
</feature>
<dbReference type="GO" id="GO:0004609">
    <property type="term" value="F:phosphatidylserine decarboxylase activity"/>
    <property type="evidence" value="ECO:0007669"/>
    <property type="project" value="UniProtKB-UniRule"/>
</dbReference>
<keyword evidence="8 12" id="KW-0594">Phospholipid biosynthesis</keyword>
<gene>
    <name evidence="12" type="primary">psd</name>
    <name evidence="14" type="ORF">TPSD3_15230</name>
</gene>
<dbReference type="UniPathway" id="UPA00558">
    <property type="reaction ID" value="UER00616"/>
</dbReference>
<dbReference type="OrthoDB" id="9802030at2"/>
<keyword evidence="4 12" id="KW-0210">Decarboxylase</keyword>
<evidence type="ECO:0000256" key="7">
    <source>
        <dbReference type="ARBA" id="ARBA00023145"/>
    </source>
</evidence>
<evidence type="ECO:0000256" key="9">
    <source>
        <dbReference type="ARBA" id="ARBA00023239"/>
    </source>
</evidence>
<evidence type="ECO:0000256" key="4">
    <source>
        <dbReference type="ARBA" id="ARBA00022793"/>
    </source>
</evidence>
<comment type="pathway">
    <text evidence="1">Lipid metabolism.</text>
</comment>
<dbReference type="PANTHER" id="PTHR10067:SF6">
    <property type="entry name" value="PHOSPHATIDYLSERINE DECARBOXYLASE PROENZYME, MITOCHONDRIAL"/>
    <property type="match status" value="1"/>
</dbReference>
<evidence type="ECO:0000256" key="11">
    <source>
        <dbReference type="ARBA" id="ARBA00023317"/>
    </source>
</evidence>
<evidence type="ECO:0000256" key="13">
    <source>
        <dbReference type="SAM" id="Phobius"/>
    </source>
</evidence>
<evidence type="ECO:0000256" key="10">
    <source>
        <dbReference type="ARBA" id="ARBA00023264"/>
    </source>
</evidence>
<protein>
    <recommendedName>
        <fullName evidence="12">Phosphatidylserine decarboxylase proenzyme</fullName>
        <ecNumber evidence="12">4.1.1.65</ecNumber>
    </recommendedName>
    <component>
        <recommendedName>
            <fullName evidence="12">Phosphatidylserine decarboxylase alpha chain</fullName>
        </recommendedName>
    </component>
    <component>
        <recommendedName>
            <fullName evidence="12">Phosphatidylserine decarboxylase beta chain</fullName>
        </recommendedName>
    </component>
</protein>
<comment type="cofactor">
    <cofactor evidence="12">
        <name>pyruvate</name>
        <dbReference type="ChEBI" id="CHEBI:15361"/>
    </cofactor>
    <text evidence="12">Binds 1 pyruvoyl group covalently per subunit.</text>
</comment>
<comment type="subcellular location">
    <subcellularLocation>
        <location evidence="12">Cell membrane</location>
        <topology evidence="12">Peripheral membrane protein</topology>
    </subcellularLocation>
</comment>
<dbReference type="GO" id="GO:0006646">
    <property type="term" value="P:phosphatidylethanolamine biosynthetic process"/>
    <property type="evidence" value="ECO:0007669"/>
    <property type="project" value="UniProtKB-UniRule"/>
</dbReference>
<keyword evidence="13" id="KW-1133">Transmembrane helix</keyword>
<evidence type="ECO:0000256" key="3">
    <source>
        <dbReference type="ARBA" id="ARBA00022516"/>
    </source>
</evidence>
<proteinExistence type="inferred from homology"/>
<feature type="chain" id="PRO_5023258904" description="Phosphatidylserine decarboxylase alpha chain" evidence="12">
    <location>
        <begin position="254"/>
        <end position="283"/>
    </location>
</feature>
<keyword evidence="13" id="KW-0812">Transmembrane</keyword>
<evidence type="ECO:0000313" key="14">
    <source>
        <dbReference type="EMBL" id="OUD12457.1"/>
    </source>
</evidence>
<keyword evidence="11 12" id="KW-0670">Pyruvate</keyword>
<feature type="modified residue" description="Pyruvic acid (Ser); by autocatalysis" evidence="12">
    <location>
        <position position="254"/>
    </location>
</feature>
<dbReference type="EC" id="4.1.1.65" evidence="12"/>
<dbReference type="InterPro" id="IPR003817">
    <property type="entry name" value="PS_Dcarbxylase"/>
</dbReference>
<comment type="similarity">
    <text evidence="12">Belongs to the phosphatidylserine decarboxylase family. PSD-B subfamily. Prokaryotic type I sub-subfamily.</text>
</comment>
<comment type="subunit">
    <text evidence="12">Heterodimer of a large membrane-associated beta subunit and a small pyruvoyl-containing alpha subunit.</text>
</comment>
<keyword evidence="6 12" id="KW-0472">Membrane</keyword>
<feature type="active site" description="Charge relay system; for autoendoproteolytic cleavage activity" evidence="12">
    <location>
        <position position="254"/>
    </location>
</feature>
<feature type="chain" id="PRO_5023258903" description="Phosphatidylserine decarboxylase beta chain" evidence="12">
    <location>
        <begin position="1"/>
        <end position="253"/>
    </location>
</feature>
<dbReference type="AlphaFoldDB" id="A0A251X698"/>
<feature type="active site" description="Charge relay system; for autoendoproteolytic cleavage activity" evidence="12">
    <location>
        <position position="152"/>
    </location>
</feature>
<feature type="active site" description="Schiff-base intermediate with substrate; via pyruvic acid; for decarboxylase activity" evidence="12">
    <location>
        <position position="254"/>
    </location>
</feature>
<dbReference type="InterPro" id="IPR033177">
    <property type="entry name" value="PSD-B"/>
</dbReference>
<name>A0A251X698_9GAMM</name>